<dbReference type="PANTHER" id="PTHR45947:SF3">
    <property type="entry name" value="SULFOQUINOVOSYL TRANSFERASE SQD2"/>
    <property type="match status" value="1"/>
</dbReference>
<evidence type="ECO:0000259" key="3">
    <source>
        <dbReference type="Pfam" id="PF00534"/>
    </source>
</evidence>
<dbReference type="InterPro" id="IPR028098">
    <property type="entry name" value="Glyco_trans_4-like_N"/>
</dbReference>
<evidence type="ECO:0000259" key="4">
    <source>
        <dbReference type="Pfam" id="PF13439"/>
    </source>
</evidence>
<feature type="domain" description="Glycosyl transferase family 1" evidence="3">
    <location>
        <begin position="184"/>
        <end position="352"/>
    </location>
</feature>
<sequence>MTGTLIVTNDFPPRIGGIESFVLQLARLLAERPEDRVTVLTSRVPGADALDSTLPFTVVRRHRLLLPTPLVAMEARRLLVSTGSTRVVFGAAAPLSLLAPTLRAAGAVRLLAVSHGHETWWAALPGARRLLRQMADGVDHLSAISDYTASRIAPALSPAARARMIRLAPPVDPAAFAPAAAGRPPGDRPRCIAVGRFVAQKGFSTLLDAWSLLLSRRHWPTPPELVLVGDGPDRGRLETQVTERNLTSTVRFTGSLPHPQIVHQLQQADVFALPVRTRLAGLNPEGLGLAFVEAAACGLPVVVGDSGGAAETLRHGETGYLVDPHDPYAIAARLDRLLAEPELARRMGAAGRALVLDRFGIDRARATLFDALDLPPAD</sequence>
<gene>
    <name evidence="5" type="ORF">JOE57_003080</name>
</gene>
<comment type="caution">
    <text evidence="5">The sequence shown here is derived from an EMBL/GenBank/DDBJ whole genome shotgun (WGS) entry which is preliminary data.</text>
</comment>
<dbReference type="RefSeq" id="WP_204919394.1">
    <property type="nucleotide sequence ID" value="NZ_BAAAQP010000003.1"/>
</dbReference>
<organism evidence="5 6">
    <name type="scientific">Microlunatus panaciterrae</name>
    <dbReference type="NCBI Taxonomy" id="400768"/>
    <lineage>
        <taxon>Bacteria</taxon>
        <taxon>Bacillati</taxon>
        <taxon>Actinomycetota</taxon>
        <taxon>Actinomycetes</taxon>
        <taxon>Propionibacteriales</taxon>
        <taxon>Propionibacteriaceae</taxon>
        <taxon>Microlunatus</taxon>
    </lineage>
</organism>
<dbReference type="SUPFAM" id="SSF53756">
    <property type="entry name" value="UDP-Glycosyltransferase/glycogen phosphorylase"/>
    <property type="match status" value="1"/>
</dbReference>
<reference evidence="5 6" key="1">
    <citation type="submission" date="2021-01" db="EMBL/GenBank/DDBJ databases">
        <title>Sequencing the genomes of 1000 actinobacteria strains.</title>
        <authorList>
            <person name="Klenk H.-P."/>
        </authorList>
    </citation>
    <scope>NUCLEOTIDE SEQUENCE [LARGE SCALE GENOMIC DNA]</scope>
    <source>
        <strain evidence="5 6">DSM 18662</strain>
    </source>
</reference>
<dbReference type="InterPro" id="IPR001296">
    <property type="entry name" value="Glyco_trans_1"/>
</dbReference>
<accession>A0ABS2RMD2</accession>
<dbReference type="Pfam" id="PF00534">
    <property type="entry name" value="Glycos_transf_1"/>
    <property type="match status" value="1"/>
</dbReference>
<dbReference type="Proteomes" id="UP000704762">
    <property type="component" value="Unassembled WGS sequence"/>
</dbReference>
<dbReference type="Pfam" id="PF13439">
    <property type="entry name" value="Glyco_transf_4"/>
    <property type="match status" value="1"/>
</dbReference>
<dbReference type="CDD" id="cd03801">
    <property type="entry name" value="GT4_PimA-like"/>
    <property type="match status" value="1"/>
</dbReference>
<feature type="domain" description="Glycosyltransferase subfamily 4-like N-terminal" evidence="4">
    <location>
        <begin position="15"/>
        <end position="165"/>
    </location>
</feature>
<keyword evidence="2 5" id="KW-0808">Transferase</keyword>
<keyword evidence="1 5" id="KW-0328">Glycosyltransferase</keyword>
<dbReference type="EMBL" id="JAFBCF010000001">
    <property type="protein sequence ID" value="MBM7800159.1"/>
    <property type="molecule type" value="Genomic_DNA"/>
</dbReference>
<name>A0ABS2RMD2_9ACTN</name>
<evidence type="ECO:0000313" key="5">
    <source>
        <dbReference type="EMBL" id="MBM7800159.1"/>
    </source>
</evidence>
<dbReference type="Gene3D" id="3.40.50.2000">
    <property type="entry name" value="Glycogen Phosphorylase B"/>
    <property type="match status" value="2"/>
</dbReference>
<evidence type="ECO:0000313" key="6">
    <source>
        <dbReference type="Proteomes" id="UP000704762"/>
    </source>
</evidence>
<dbReference type="GO" id="GO:0016757">
    <property type="term" value="F:glycosyltransferase activity"/>
    <property type="evidence" value="ECO:0007669"/>
    <property type="project" value="UniProtKB-KW"/>
</dbReference>
<evidence type="ECO:0000256" key="2">
    <source>
        <dbReference type="ARBA" id="ARBA00022679"/>
    </source>
</evidence>
<dbReference type="PANTHER" id="PTHR45947">
    <property type="entry name" value="SULFOQUINOVOSYL TRANSFERASE SQD2"/>
    <property type="match status" value="1"/>
</dbReference>
<keyword evidence="6" id="KW-1185">Reference proteome</keyword>
<evidence type="ECO:0000256" key="1">
    <source>
        <dbReference type="ARBA" id="ARBA00022676"/>
    </source>
</evidence>
<proteinExistence type="predicted"/>
<dbReference type="InterPro" id="IPR050194">
    <property type="entry name" value="Glycosyltransferase_grp1"/>
</dbReference>
<dbReference type="EC" id="2.4.1.-" evidence="5"/>
<protein>
    <submittedName>
        <fullName evidence="5">Phosphatidylinositol alpha-1,6-mannosyltransferase</fullName>
        <ecNumber evidence="5">2.4.1.-</ecNumber>
    </submittedName>
</protein>